<keyword evidence="2 5" id="KW-0812">Transmembrane</keyword>
<evidence type="ECO:0000256" key="5">
    <source>
        <dbReference type="SAM" id="Phobius"/>
    </source>
</evidence>
<keyword evidence="4 5" id="KW-0472">Membrane</keyword>
<feature type="transmembrane region" description="Helical" evidence="5">
    <location>
        <begin position="101"/>
        <end position="121"/>
    </location>
</feature>
<evidence type="ECO:0000256" key="4">
    <source>
        <dbReference type="ARBA" id="ARBA00023136"/>
    </source>
</evidence>
<proteinExistence type="predicted"/>
<name>A0A3L6L7B3_9TRYP</name>
<comment type="caution">
    <text evidence="6">The sequence shown here is derived from an EMBL/GenBank/DDBJ whole genome shotgun (WGS) entry which is preliminary data.</text>
</comment>
<feature type="transmembrane region" description="Helical" evidence="5">
    <location>
        <begin position="234"/>
        <end position="258"/>
    </location>
</feature>
<dbReference type="EMBL" id="QSBY01000005">
    <property type="protein sequence ID" value="RHW72574.1"/>
    <property type="molecule type" value="Genomic_DNA"/>
</dbReference>
<evidence type="ECO:0000313" key="6">
    <source>
        <dbReference type="EMBL" id="RHW72574.1"/>
    </source>
</evidence>
<dbReference type="GO" id="GO:0016020">
    <property type="term" value="C:membrane"/>
    <property type="evidence" value="ECO:0007669"/>
    <property type="project" value="UniProtKB-SubCell"/>
</dbReference>
<evidence type="ECO:0000256" key="1">
    <source>
        <dbReference type="ARBA" id="ARBA00004141"/>
    </source>
</evidence>
<comment type="subcellular location">
    <subcellularLocation>
        <location evidence="1">Membrane</location>
        <topology evidence="1">Multi-pass membrane protein</topology>
    </subcellularLocation>
</comment>
<dbReference type="Proteomes" id="UP000266743">
    <property type="component" value="Chromosome 5"/>
</dbReference>
<evidence type="ECO:0000256" key="3">
    <source>
        <dbReference type="ARBA" id="ARBA00022989"/>
    </source>
</evidence>
<dbReference type="AlphaFoldDB" id="A0A3L6L7B3"/>
<gene>
    <name evidence="6" type="ORF">DPX39_050044600</name>
</gene>
<keyword evidence="3 5" id="KW-1133">Transmembrane helix</keyword>
<dbReference type="Pfam" id="PF00335">
    <property type="entry name" value="Tetraspanin"/>
    <property type="match status" value="1"/>
</dbReference>
<evidence type="ECO:0000256" key="2">
    <source>
        <dbReference type="ARBA" id="ARBA00022692"/>
    </source>
</evidence>
<sequence length="263" mass="29468">MKAESPHSNYQPLNSEEGRWFHRLRNFIMGINVFLMAFAVSGLVVGFIELDEIDSAIREICSPCQHAHVIYMSSFGALLLLSFLGFVALHTRKRCLRILNTTCLVLVFIPLVFGSVLYVLMSTEHINMQYGWNLVVAERSDDMCKLELQWKCSGWNKLCATHSTIGLIDLKPLEGTEKENIINNLSVVTNTTSYCSGADEICACPICTEDDQKYIDKFDQTCEMVVMGALRSHLIVFLFVSLCVVVLTGAGIVVSVAYPHAEW</sequence>
<organism evidence="6 7">
    <name type="scientific">Trypanosoma brucei equiperdum</name>
    <dbReference type="NCBI Taxonomy" id="630700"/>
    <lineage>
        <taxon>Eukaryota</taxon>
        <taxon>Discoba</taxon>
        <taxon>Euglenozoa</taxon>
        <taxon>Kinetoplastea</taxon>
        <taxon>Metakinetoplastina</taxon>
        <taxon>Trypanosomatida</taxon>
        <taxon>Trypanosomatidae</taxon>
        <taxon>Trypanosoma</taxon>
    </lineage>
</organism>
<feature type="transmembrane region" description="Helical" evidence="5">
    <location>
        <begin position="27"/>
        <end position="48"/>
    </location>
</feature>
<dbReference type="InterPro" id="IPR018499">
    <property type="entry name" value="Tetraspanin/Peripherin"/>
</dbReference>
<evidence type="ECO:0000313" key="7">
    <source>
        <dbReference type="Proteomes" id="UP000266743"/>
    </source>
</evidence>
<protein>
    <submittedName>
        <fullName evidence="6">Tetraspanin family</fullName>
    </submittedName>
</protein>
<accession>A0A3L6L7B3</accession>
<feature type="transmembrane region" description="Helical" evidence="5">
    <location>
        <begin position="68"/>
        <end position="89"/>
    </location>
</feature>
<reference evidence="6 7" key="1">
    <citation type="submission" date="2018-09" db="EMBL/GenBank/DDBJ databases">
        <title>whole genome sequence of T. equiperdum IVM-t1 strain.</title>
        <authorList>
            <person name="Suganuma K."/>
        </authorList>
    </citation>
    <scope>NUCLEOTIDE SEQUENCE [LARGE SCALE GENOMIC DNA]</scope>
    <source>
        <strain evidence="6 7">IVM-t1</strain>
    </source>
</reference>